<evidence type="ECO:0000313" key="3">
    <source>
        <dbReference type="Proteomes" id="UP000286415"/>
    </source>
</evidence>
<sequence>MYLTKLVQESQRPESRLLVCVNYGVKKSYHWVLRVAYTRLQQGLCCCMAARRGTCGQMIRARWPKWLELEFTNRKVRGSNPTSASRLPLSRLGQPHSIPTLVLPSGDMAVRHRKGATAERFLPLTLHSVGVNCVPNRSAELFRLFKMCIWEGFEPGRVISSAYSISVSKRPGSIWNREVSEVGREISSSISTTKLKRRGELRRKLPAYLYAPTEFRIQCHHKGYKFGRDNAVVYYMNSLASLGSEHTSEQTEPDSSQREEKEAIVEDVRELTIPTDVPSTVAEPLSGESSDLDMAFMNWISGVSLRTEQVWQQMKQDLTEVVSAISVEPKDAVTRTASSVRQHLSSVAEAARKIDASQFHLLPENTADGKELKSVPNSANEESKPPEFSELPSLSNLRTDVSNFVQGVLSSLFGSDESTHVPMKDRREARLHVLRADPATYEVEPPSPPAHLNVLNYADWRAAYFDEVTCQPLPGIPLCGARNAANEGHNPDELLQPAQPSPEELLDQNPFMRTYLSQLVRVEGQADNKGITDGDFWSRYYYRVWLLDVTEQRRRRLAERVGHRADSSANATDATDGNRLGTDAFGGENALNVETSDWFDHSDTEALSPRDASPGKKSTLEKPCGASSIPCLSDNPADIDVTETALTCNIEKSDKRGGKHRRRRGKKRSEGDRNSTSDETFHSDATTKARLGPERSPTYIGGNAVTMSVAGPSNFPLLGDDSPKNANSRVVLESDEPVTSGSSSVVVLSNSEDDPEGGSFHAKSRLAPVAAERSSKTRGVDASDDNLDDWGEVSEDEFETLPPSSADKPDAPPACKEAEELNVGRTQTMLIVFRQRPVIIIRECCGLLTNAPRSTAKNKEIDQRKFCKPKNLTRDDNNTLMWNNRLGHYALPQWSCMSAKVLESRRCCPYHKTVEKFGLNDKLGLAQGKISGSEFSEELNVGKTIGLIQSWSRCQVIHDILLKYDGNYRKEWDKTVALLDIRREGCVLDTCAELLGRTNAQNHTVNDTGMEIVNSIERSPKVMPSWLCPRPVDGFDEGLMSLVH</sequence>
<evidence type="ECO:0000256" key="1">
    <source>
        <dbReference type="SAM" id="MobiDB-lite"/>
    </source>
</evidence>
<feature type="region of interest" description="Disordered" evidence="1">
    <location>
        <begin position="603"/>
        <end position="636"/>
    </location>
</feature>
<organism evidence="2 3">
    <name type="scientific">Clonorchis sinensis</name>
    <name type="common">Chinese liver fluke</name>
    <dbReference type="NCBI Taxonomy" id="79923"/>
    <lineage>
        <taxon>Eukaryota</taxon>
        <taxon>Metazoa</taxon>
        <taxon>Spiralia</taxon>
        <taxon>Lophotrochozoa</taxon>
        <taxon>Platyhelminthes</taxon>
        <taxon>Trematoda</taxon>
        <taxon>Digenea</taxon>
        <taxon>Opisthorchiida</taxon>
        <taxon>Opisthorchiata</taxon>
        <taxon>Opisthorchiidae</taxon>
        <taxon>Clonorchis</taxon>
    </lineage>
</organism>
<dbReference type="GO" id="GO:0005737">
    <property type="term" value="C:cytoplasm"/>
    <property type="evidence" value="ECO:0007669"/>
    <property type="project" value="TreeGrafter"/>
</dbReference>
<name>A0A419PTU8_CLOSI</name>
<accession>A0A419PTU8</accession>
<comment type="caution">
    <text evidence="2">The sequence shown here is derived from an EMBL/GenBank/DDBJ whole genome shotgun (WGS) entry which is preliminary data.</text>
</comment>
<protein>
    <submittedName>
        <fullName evidence="2">Uncharacterized protein</fullName>
    </submittedName>
</protein>
<reference evidence="2 3" key="1">
    <citation type="journal article" date="2018" name="Biotechnol. Adv.">
        <title>Improved genomic resources and new bioinformatic workflow for the carcinogenic parasite Clonorchis sinensis: Biotechnological implications.</title>
        <authorList>
            <person name="Wang D."/>
            <person name="Korhonen P.K."/>
            <person name="Gasser R.B."/>
            <person name="Young N.D."/>
        </authorList>
    </citation>
    <scope>NUCLEOTIDE SEQUENCE [LARGE SCALE GENOMIC DNA]</scope>
    <source>
        <strain evidence="2">Cs-k2</strain>
    </source>
</reference>
<dbReference type="PANTHER" id="PTHR16019:SF5">
    <property type="entry name" value="BSD DOMAIN-CONTAINING PROTEIN 1"/>
    <property type="match status" value="1"/>
</dbReference>
<feature type="compositionally biased region" description="Acidic residues" evidence="1">
    <location>
        <begin position="782"/>
        <end position="799"/>
    </location>
</feature>
<dbReference type="InterPro" id="IPR005607">
    <property type="entry name" value="BSD_dom"/>
</dbReference>
<proteinExistence type="predicted"/>
<dbReference type="InterPro" id="IPR051494">
    <property type="entry name" value="BSD_domain-containing"/>
</dbReference>
<feature type="region of interest" description="Disordered" evidence="1">
    <location>
        <begin position="559"/>
        <end position="587"/>
    </location>
</feature>
<feature type="region of interest" description="Disordered" evidence="1">
    <location>
        <begin position="733"/>
        <end position="814"/>
    </location>
</feature>
<dbReference type="OrthoDB" id="73788at2759"/>
<feature type="compositionally biased region" description="Basic and acidic residues" evidence="1">
    <location>
        <begin position="668"/>
        <end position="693"/>
    </location>
</feature>
<dbReference type="STRING" id="79923.A0A419PTU8"/>
<dbReference type="InParanoid" id="A0A419PTU8"/>
<dbReference type="Proteomes" id="UP000286415">
    <property type="component" value="Unassembled WGS sequence"/>
</dbReference>
<dbReference type="PANTHER" id="PTHR16019">
    <property type="entry name" value="SYNAPSE-ASSOCIATED PROTEIN"/>
    <property type="match status" value="1"/>
</dbReference>
<feature type="compositionally biased region" description="Basic residues" evidence="1">
    <location>
        <begin position="657"/>
        <end position="667"/>
    </location>
</feature>
<keyword evidence="3" id="KW-1185">Reference proteome</keyword>
<evidence type="ECO:0000313" key="2">
    <source>
        <dbReference type="EMBL" id="KAG5444027.1"/>
    </source>
</evidence>
<dbReference type="PROSITE" id="PS50858">
    <property type="entry name" value="BSD"/>
    <property type="match status" value="1"/>
</dbReference>
<feature type="compositionally biased region" description="Low complexity" evidence="1">
    <location>
        <begin position="738"/>
        <end position="750"/>
    </location>
</feature>
<gene>
    <name evidence="2" type="ORF">CSKR_106196</name>
</gene>
<dbReference type="AlphaFoldDB" id="A0A419PTU8"/>
<dbReference type="EMBL" id="NIRI02000056">
    <property type="protein sequence ID" value="KAG5444027.1"/>
    <property type="molecule type" value="Genomic_DNA"/>
</dbReference>
<reference evidence="2 3" key="2">
    <citation type="journal article" date="2021" name="Genomics">
        <title>High-quality reference genome for Clonorchis sinensis.</title>
        <authorList>
            <person name="Young N.D."/>
            <person name="Stroehlein A.J."/>
            <person name="Kinkar L."/>
            <person name="Wang T."/>
            <person name="Sohn W.M."/>
            <person name="Chang B.C.H."/>
            <person name="Kaur P."/>
            <person name="Weisz D."/>
            <person name="Dudchenko O."/>
            <person name="Aiden E.L."/>
            <person name="Korhonen P.K."/>
            <person name="Gasser R.B."/>
        </authorList>
    </citation>
    <scope>NUCLEOTIDE SEQUENCE [LARGE SCALE GENOMIC DNA]</scope>
    <source>
        <strain evidence="2">Cs-k2</strain>
    </source>
</reference>
<feature type="region of interest" description="Disordered" evidence="1">
    <location>
        <begin position="362"/>
        <end position="393"/>
    </location>
</feature>
<feature type="region of interest" description="Disordered" evidence="1">
    <location>
        <begin position="652"/>
        <end position="705"/>
    </location>
</feature>